<keyword evidence="1" id="KW-0472">Membrane</keyword>
<gene>
    <name evidence="2" type="ORF">IRI77_16100</name>
</gene>
<feature type="transmembrane region" description="Helical" evidence="1">
    <location>
        <begin position="73"/>
        <end position="91"/>
    </location>
</feature>
<keyword evidence="1" id="KW-1133">Transmembrane helix</keyword>
<dbReference type="EMBL" id="CP063849">
    <property type="protein sequence ID" value="QOY91409.1"/>
    <property type="molecule type" value="Genomic_DNA"/>
</dbReference>
<keyword evidence="1" id="KW-0812">Transmembrane</keyword>
<evidence type="ECO:0000313" key="2">
    <source>
        <dbReference type="EMBL" id="QOY91409.1"/>
    </source>
</evidence>
<evidence type="ECO:0000256" key="1">
    <source>
        <dbReference type="SAM" id="Phobius"/>
    </source>
</evidence>
<dbReference type="AlphaFoldDB" id="A0A7S7NY91"/>
<evidence type="ECO:0000313" key="3">
    <source>
        <dbReference type="Proteomes" id="UP000593892"/>
    </source>
</evidence>
<dbReference type="KEGG" id="pfer:IRI77_16100"/>
<proteinExistence type="predicted"/>
<feature type="transmembrane region" description="Helical" evidence="1">
    <location>
        <begin position="48"/>
        <end position="66"/>
    </location>
</feature>
<organism evidence="2 3">
    <name type="scientific">Paludibaculum fermentans</name>
    <dbReference type="NCBI Taxonomy" id="1473598"/>
    <lineage>
        <taxon>Bacteria</taxon>
        <taxon>Pseudomonadati</taxon>
        <taxon>Acidobacteriota</taxon>
        <taxon>Terriglobia</taxon>
        <taxon>Bryobacterales</taxon>
        <taxon>Bryobacteraceae</taxon>
        <taxon>Paludibaculum</taxon>
    </lineage>
</organism>
<name>A0A7S7NY91_PALFE</name>
<dbReference type="Proteomes" id="UP000593892">
    <property type="component" value="Chromosome"/>
</dbReference>
<protein>
    <recommendedName>
        <fullName evidence="4">DoxX family protein</fullName>
    </recommendedName>
</protein>
<sequence>MKITFVAARTLLGLIFTVFGLNGFLQFLPLQAPPEALALQFVTALAASHYMVVVFALELGTGVLLLANRFVPLALTLLAPVIVNIVLFHLLMAPAGLPVAIVVTILWMLTAYSVRPAFQALFHTSVHA</sequence>
<dbReference type="RefSeq" id="WP_194453063.1">
    <property type="nucleotide sequence ID" value="NZ_CP063849.1"/>
</dbReference>
<keyword evidence="3" id="KW-1185">Reference proteome</keyword>
<reference evidence="2 3" key="1">
    <citation type="submission" date="2020-10" db="EMBL/GenBank/DDBJ databases">
        <title>Complete genome sequence of Paludibaculum fermentans P105T, a facultatively anaerobic acidobacterium capable of dissimilatory Fe(III) reduction.</title>
        <authorList>
            <person name="Dedysh S.N."/>
            <person name="Beletsky A.V."/>
            <person name="Kulichevskaya I.S."/>
            <person name="Mardanov A.V."/>
            <person name="Ravin N.V."/>
        </authorList>
    </citation>
    <scope>NUCLEOTIDE SEQUENCE [LARGE SCALE GENOMIC DNA]</scope>
    <source>
        <strain evidence="2 3">P105</strain>
    </source>
</reference>
<feature type="transmembrane region" description="Helical" evidence="1">
    <location>
        <begin position="97"/>
        <end position="114"/>
    </location>
</feature>
<evidence type="ECO:0008006" key="4">
    <source>
        <dbReference type="Google" id="ProtNLM"/>
    </source>
</evidence>
<accession>A0A7S7NY91</accession>